<feature type="region of interest" description="Disordered" evidence="10">
    <location>
        <begin position="625"/>
        <end position="667"/>
    </location>
</feature>
<dbReference type="PRINTS" id="PR01084">
    <property type="entry name" value="NAHEXCHNGR"/>
</dbReference>
<feature type="transmembrane region" description="Helical" evidence="11">
    <location>
        <begin position="260"/>
        <end position="293"/>
    </location>
</feature>
<dbReference type="Gene3D" id="6.10.140.1330">
    <property type="match status" value="1"/>
</dbReference>
<comment type="subcellular location">
    <subcellularLocation>
        <location evidence="1">Membrane</location>
        <topology evidence="1">Multi-pass membrane protein</topology>
    </subcellularLocation>
</comment>
<feature type="transmembrane region" description="Helical" evidence="11">
    <location>
        <begin position="151"/>
        <end position="173"/>
    </location>
</feature>
<organism evidence="15">
    <name type="scientific">Mesocestoides corti</name>
    <name type="common">Flatworm</name>
    <dbReference type="NCBI Taxonomy" id="53468"/>
    <lineage>
        <taxon>Eukaryota</taxon>
        <taxon>Metazoa</taxon>
        <taxon>Spiralia</taxon>
        <taxon>Lophotrochozoa</taxon>
        <taxon>Platyhelminthes</taxon>
        <taxon>Cestoda</taxon>
        <taxon>Eucestoda</taxon>
        <taxon>Cyclophyllidea</taxon>
        <taxon>Mesocestoididae</taxon>
        <taxon>Mesocestoides</taxon>
    </lineage>
</organism>
<evidence type="ECO:0000256" key="5">
    <source>
        <dbReference type="ARBA" id="ARBA00023053"/>
    </source>
</evidence>
<dbReference type="Pfam" id="PF00999">
    <property type="entry name" value="Na_H_Exchanger"/>
    <property type="match status" value="1"/>
</dbReference>
<accession>A0A0R3UGS4</accession>
<evidence type="ECO:0000256" key="4">
    <source>
        <dbReference type="ARBA" id="ARBA00022989"/>
    </source>
</evidence>
<evidence type="ECO:0000256" key="1">
    <source>
        <dbReference type="ARBA" id="ARBA00004141"/>
    </source>
</evidence>
<feature type="transmembrane region" description="Helical" evidence="11">
    <location>
        <begin position="379"/>
        <end position="398"/>
    </location>
</feature>
<dbReference type="GO" id="GO:0015386">
    <property type="term" value="F:potassium:proton antiporter activity"/>
    <property type="evidence" value="ECO:0007669"/>
    <property type="project" value="TreeGrafter"/>
</dbReference>
<sequence>MSPKSVDSRYLLVDWATTEYRDQLSLLLLLLTTVSIKIVHSQFLASRFLNLLPESLLLICSGAIIGALMTYVLPENLDGGLWRITPRSFFHYLLPITVLDAAYHLYNRAFADTIVAVVVYAVFATVLNMILIGVCLIALEKGGLFVGKGVVFGNQLLFLYASFIVAVDPVAVLTIFHEIGVDPSLYYLALGESLFNDGVTLVLYKIVKGFLGVKEVTLKGIVAGIGAFLTISFGAILVGLSLGIIACLVTRCRSQFEVAFLLGIAYASYIVADVLGWSGLVALITCAMLQAAYAFHNLEESDLGALRCITRQLSELCEGIIFLLIGIKFVEKQLNWHFPFSLWSLLACLVVRALVVFLLTFGLNKFFLDFSTITFTDQFILAYGGLRGAVALSLAIMVDRKKVGQKVYDIFVTSTLFTILFTVGVMGPTMRPLVKVLHVKLAQNKTISLVRELNDRMIDEITAGVEAITGRYGRNSLRACFVRLDEDYIRGFLQRDPFTYNAGIVRVYEEMALVLHHASLQSPQRAATIMRNLPLTIQTRQFQVMDKEHRASRLEMRRVRRLSASYSLTGGLRRRRNARFYYEETPDGVASHRYGRFRRFSFFYELPRFLAAKKALVLKMSSQAEETSASGVTLTSNASEIRSEKEEEEGNKEKNQLTRNISEEDQR</sequence>
<dbReference type="Proteomes" id="UP000267029">
    <property type="component" value="Unassembled WGS sequence"/>
</dbReference>
<feature type="compositionally biased region" description="Polar residues" evidence="10">
    <location>
        <begin position="625"/>
        <end position="640"/>
    </location>
</feature>
<evidence type="ECO:0000256" key="2">
    <source>
        <dbReference type="ARBA" id="ARBA00022448"/>
    </source>
</evidence>
<dbReference type="OrthoDB" id="196264at2759"/>
<dbReference type="EMBL" id="UXSR01005264">
    <property type="protein sequence ID" value="VDD80456.1"/>
    <property type="molecule type" value="Genomic_DNA"/>
</dbReference>
<dbReference type="GO" id="GO:0015385">
    <property type="term" value="F:sodium:proton antiporter activity"/>
    <property type="evidence" value="ECO:0007669"/>
    <property type="project" value="InterPro"/>
</dbReference>
<keyword evidence="9" id="KW-0050">Antiport</keyword>
<keyword evidence="5" id="KW-0915">Sodium</keyword>
<evidence type="ECO:0000256" key="7">
    <source>
        <dbReference type="ARBA" id="ARBA00023136"/>
    </source>
</evidence>
<evidence type="ECO:0000256" key="10">
    <source>
        <dbReference type="SAM" id="MobiDB-lite"/>
    </source>
</evidence>
<evidence type="ECO:0000256" key="11">
    <source>
        <dbReference type="SAM" id="Phobius"/>
    </source>
</evidence>
<keyword evidence="2 9" id="KW-0813">Transport</keyword>
<dbReference type="AlphaFoldDB" id="A0A0R3UGS4"/>
<keyword evidence="14" id="KW-1185">Reference proteome</keyword>
<name>A0A0R3UGS4_MESCO</name>
<keyword evidence="8 9" id="KW-0739">Sodium transport</keyword>
<keyword evidence="4 11" id="KW-1133">Transmembrane helix</keyword>
<feature type="transmembrane region" description="Helical" evidence="11">
    <location>
        <begin position="89"/>
        <end position="106"/>
    </location>
</feature>
<evidence type="ECO:0000256" key="6">
    <source>
        <dbReference type="ARBA" id="ARBA00023065"/>
    </source>
</evidence>
<gene>
    <name evidence="13" type="ORF">MCOS_LOCUS6459</name>
</gene>
<evidence type="ECO:0000313" key="15">
    <source>
        <dbReference type="WBParaSite" id="MCU_002033-RA"/>
    </source>
</evidence>
<evidence type="ECO:0000256" key="9">
    <source>
        <dbReference type="RuleBase" id="RU003722"/>
    </source>
</evidence>
<dbReference type="GO" id="GO:0051453">
    <property type="term" value="P:regulation of intracellular pH"/>
    <property type="evidence" value="ECO:0007669"/>
    <property type="project" value="TreeGrafter"/>
</dbReference>
<feature type="domain" description="Cation/H+ exchanger transmembrane" evidence="12">
    <location>
        <begin position="44"/>
        <end position="435"/>
    </location>
</feature>
<feature type="compositionally biased region" description="Basic and acidic residues" evidence="10">
    <location>
        <begin position="641"/>
        <end position="667"/>
    </location>
</feature>
<dbReference type="PANTHER" id="PTHR10110:SF126">
    <property type="entry name" value="NA(+)_H(+) EXCHANGER PROTEIN 7"/>
    <property type="match status" value="1"/>
</dbReference>
<dbReference type="WBParaSite" id="MCU_002033-RA">
    <property type="protein sequence ID" value="MCU_002033-RA"/>
    <property type="gene ID" value="MCU_002033"/>
</dbReference>
<keyword evidence="7 11" id="KW-0472">Membrane</keyword>
<comment type="similarity">
    <text evidence="9">Belongs to the monovalent cation:proton antiporter 1 (CPA1) transporter (TC 2.A.36) family.</text>
</comment>
<reference evidence="15" key="2">
    <citation type="submission" date="2019-11" db="UniProtKB">
        <authorList>
            <consortium name="WormBaseParasite"/>
        </authorList>
    </citation>
    <scope>IDENTIFICATION</scope>
</reference>
<keyword evidence="6 9" id="KW-0406">Ion transport</keyword>
<reference evidence="13 14" key="1">
    <citation type="submission" date="2018-10" db="EMBL/GenBank/DDBJ databases">
        <authorList>
            <consortium name="Pathogen Informatics"/>
        </authorList>
    </citation>
    <scope>NUCLEOTIDE SEQUENCE [LARGE SCALE GENOMIC DNA]</scope>
</reference>
<evidence type="ECO:0000256" key="3">
    <source>
        <dbReference type="ARBA" id="ARBA00022692"/>
    </source>
</evidence>
<dbReference type="PANTHER" id="PTHR10110">
    <property type="entry name" value="SODIUM/HYDROGEN EXCHANGER"/>
    <property type="match status" value="1"/>
</dbReference>
<dbReference type="InterPro" id="IPR006153">
    <property type="entry name" value="Cation/H_exchanger_TM"/>
</dbReference>
<feature type="transmembrane region" description="Helical" evidence="11">
    <location>
        <begin position="342"/>
        <end position="367"/>
    </location>
</feature>
<feature type="transmembrane region" description="Helical" evidence="11">
    <location>
        <begin position="113"/>
        <end position="139"/>
    </location>
</feature>
<dbReference type="InterPro" id="IPR018422">
    <property type="entry name" value="Cation/H_exchanger_CPA1"/>
</dbReference>
<feature type="transmembrane region" description="Helical" evidence="11">
    <location>
        <begin position="51"/>
        <end position="73"/>
    </location>
</feature>
<dbReference type="STRING" id="53468.A0A0R3UGS4"/>
<dbReference type="GO" id="GO:0005886">
    <property type="term" value="C:plasma membrane"/>
    <property type="evidence" value="ECO:0007669"/>
    <property type="project" value="TreeGrafter"/>
</dbReference>
<evidence type="ECO:0000313" key="13">
    <source>
        <dbReference type="EMBL" id="VDD80456.1"/>
    </source>
</evidence>
<dbReference type="NCBIfam" id="TIGR00840">
    <property type="entry name" value="b_cpa1"/>
    <property type="match status" value="1"/>
</dbReference>
<proteinExistence type="inferred from homology"/>
<dbReference type="GO" id="GO:0098719">
    <property type="term" value="P:sodium ion import across plasma membrane"/>
    <property type="evidence" value="ECO:0007669"/>
    <property type="project" value="TreeGrafter"/>
</dbReference>
<evidence type="ECO:0000259" key="12">
    <source>
        <dbReference type="Pfam" id="PF00999"/>
    </source>
</evidence>
<keyword evidence="3 9" id="KW-0812">Transmembrane</keyword>
<dbReference type="InterPro" id="IPR004709">
    <property type="entry name" value="NaH_exchanger"/>
</dbReference>
<evidence type="ECO:0000256" key="8">
    <source>
        <dbReference type="ARBA" id="ARBA00023201"/>
    </source>
</evidence>
<feature type="transmembrane region" description="Helical" evidence="11">
    <location>
        <begin position="410"/>
        <end position="430"/>
    </location>
</feature>
<protein>
    <recommendedName>
        <fullName evidence="9">Sodium/hydrogen exchanger</fullName>
    </recommendedName>
</protein>
<evidence type="ECO:0000313" key="14">
    <source>
        <dbReference type="Proteomes" id="UP000267029"/>
    </source>
</evidence>
<feature type="transmembrane region" description="Helical" evidence="11">
    <location>
        <begin position="227"/>
        <end position="248"/>
    </location>
</feature>